<dbReference type="GO" id="GO:0008270">
    <property type="term" value="F:zinc ion binding"/>
    <property type="evidence" value="ECO:0007669"/>
    <property type="project" value="UniProtKB-KW"/>
</dbReference>
<dbReference type="Gene3D" id="3.30.450.20">
    <property type="entry name" value="PAS domain"/>
    <property type="match status" value="1"/>
</dbReference>
<evidence type="ECO:0000256" key="3">
    <source>
        <dbReference type="ARBA" id="ARBA00022630"/>
    </source>
</evidence>
<keyword evidence="3" id="KW-0285">Flavoprotein</keyword>
<dbReference type="InterPro" id="IPR000014">
    <property type="entry name" value="PAS"/>
</dbReference>
<evidence type="ECO:0000256" key="4">
    <source>
        <dbReference type="ARBA" id="ARBA00022643"/>
    </source>
</evidence>
<keyword evidence="10" id="KW-0805">Transcription regulation</keyword>
<evidence type="ECO:0000256" key="13">
    <source>
        <dbReference type="ARBA" id="ARBA00023163"/>
    </source>
</evidence>
<sequence>MNPWEGPALEAQYRYGDAYDPTGIIYEGLYSSSGLDVMQILLSLHQRPNPQVEIGAVDMSCPIIICALDQKDQPIIYASPSFLELTGYNMHEVLNRNCRFLQGPPREHVKPKSARKHVDEKTIKKMRKAVDRNQELQIKVTNFKKNGQKFTNYLTMIPIQWKSHEFNLSIGLQCEYVE</sequence>
<keyword evidence="4" id="KW-0288">FMN</keyword>
<keyword evidence="7" id="KW-0863">Zinc-finger</keyword>
<evidence type="ECO:0000256" key="7">
    <source>
        <dbReference type="ARBA" id="ARBA00022771"/>
    </source>
</evidence>
<dbReference type="GO" id="GO:0005634">
    <property type="term" value="C:nucleus"/>
    <property type="evidence" value="ECO:0007669"/>
    <property type="project" value="TreeGrafter"/>
</dbReference>
<evidence type="ECO:0000313" key="17">
    <source>
        <dbReference type="Proteomes" id="UP001301958"/>
    </source>
</evidence>
<evidence type="ECO:0000256" key="11">
    <source>
        <dbReference type="ARBA" id="ARBA00023125"/>
    </source>
</evidence>
<keyword evidence="6" id="KW-0677">Repeat</keyword>
<keyword evidence="17" id="KW-1185">Reference proteome</keyword>
<reference evidence="16" key="1">
    <citation type="journal article" date="2023" name="Mol. Phylogenet. Evol.">
        <title>Genome-scale phylogeny and comparative genomics of the fungal order Sordariales.</title>
        <authorList>
            <person name="Hensen N."/>
            <person name="Bonometti L."/>
            <person name="Westerberg I."/>
            <person name="Brannstrom I.O."/>
            <person name="Guillou S."/>
            <person name="Cros-Aarteil S."/>
            <person name="Calhoun S."/>
            <person name="Haridas S."/>
            <person name="Kuo A."/>
            <person name="Mondo S."/>
            <person name="Pangilinan J."/>
            <person name="Riley R."/>
            <person name="LaButti K."/>
            <person name="Andreopoulos B."/>
            <person name="Lipzen A."/>
            <person name="Chen C."/>
            <person name="Yan M."/>
            <person name="Daum C."/>
            <person name="Ng V."/>
            <person name="Clum A."/>
            <person name="Steindorff A."/>
            <person name="Ohm R.A."/>
            <person name="Martin F."/>
            <person name="Silar P."/>
            <person name="Natvig D.O."/>
            <person name="Lalanne C."/>
            <person name="Gautier V."/>
            <person name="Ament-Velasquez S.L."/>
            <person name="Kruys A."/>
            <person name="Hutchinson M.I."/>
            <person name="Powell A.J."/>
            <person name="Barry K."/>
            <person name="Miller A.N."/>
            <person name="Grigoriev I.V."/>
            <person name="Debuchy R."/>
            <person name="Gladieux P."/>
            <person name="Hiltunen Thoren M."/>
            <person name="Johannesson H."/>
        </authorList>
    </citation>
    <scope>NUCLEOTIDE SEQUENCE</scope>
    <source>
        <strain evidence="16">CBS 990.96</strain>
    </source>
</reference>
<dbReference type="PANTHER" id="PTHR47429">
    <property type="entry name" value="PROTEIN TWIN LOV 1"/>
    <property type="match status" value="1"/>
</dbReference>
<evidence type="ECO:0000256" key="14">
    <source>
        <dbReference type="ARBA" id="ARBA00023170"/>
    </source>
</evidence>
<keyword evidence="1" id="KW-0600">Photoreceptor protein</keyword>
<organism evidence="16 17">
    <name type="scientific">Podospora fimiseda</name>
    <dbReference type="NCBI Taxonomy" id="252190"/>
    <lineage>
        <taxon>Eukaryota</taxon>
        <taxon>Fungi</taxon>
        <taxon>Dikarya</taxon>
        <taxon>Ascomycota</taxon>
        <taxon>Pezizomycotina</taxon>
        <taxon>Sordariomycetes</taxon>
        <taxon>Sordariomycetidae</taxon>
        <taxon>Sordariales</taxon>
        <taxon>Podosporaceae</taxon>
        <taxon>Podospora</taxon>
    </lineage>
</organism>
<dbReference type="PROSITE" id="PS50112">
    <property type="entry name" value="PAS"/>
    <property type="match status" value="1"/>
</dbReference>
<evidence type="ECO:0000256" key="8">
    <source>
        <dbReference type="ARBA" id="ARBA00022833"/>
    </source>
</evidence>
<evidence type="ECO:0000256" key="2">
    <source>
        <dbReference type="ARBA" id="ARBA00022606"/>
    </source>
</evidence>
<proteinExistence type="predicted"/>
<evidence type="ECO:0000256" key="12">
    <source>
        <dbReference type="ARBA" id="ARBA00023159"/>
    </source>
</evidence>
<evidence type="ECO:0000256" key="6">
    <source>
        <dbReference type="ARBA" id="ARBA00022737"/>
    </source>
</evidence>
<evidence type="ECO:0000256" key="9">
    <source>
        <dbReference type="ARBA" id="ARBA00022991"/>
    </source>
</evidence>
<dbReference type="CDD" id="cd00130">
    <property type="entry name" value="PAS"/>
    <property type="match status" value="1"/>
</dbReference>
<feature type="domain" description="PAS" evidence="15">
    <location>
        <begin position="65"/>
        <end position="133"/>
    </location>
</feature>
<evidence type="ECO:0000313" key="16">
    <source>
        <dbReference type="EMBL" id="KAK4229364.1"/>
    </source>
</evidence>
<accession>A0AAN7BTN7</accession>
<evidence type="ECO:0000256" key="10">
    <source>
        <dbReference type="ARBA" id="ARBA00023015"/>
    </source>
</evidence>
<reference evidence="16" key="2">
    <citation type="submission" date="2023-05" db="EMBL/GenBank/DDBJ databases">
        <authorList>
            <consortium name="Lawrence Berkeley National Laboratory"/>
            <person name="Steindorff A."/>
            <person name="Hensen N."/>
            <person name="Bonometti L."/>
            <person name="Westerberg I."/>
            <person name="Brannstrom I.O."/>
            <person name="Guillou S."/>
            <person name="Cros-Aarteil S."/>
            <person name="Calhoun S."/>
            <person name="Haridas S."/>
            <person name="Kuo A."/>
            <person name="Mondo S."/>
            <person name="Pangilinan J."/>
            <person name="Riley R."/>
            <person name="Labutti K."/>
            <person name="Andreopoulos B."/>
            <person name="Lipzen A."/>
            <person name="Chen C."/>
            <person name="Yanf M."/>
            <person name="Daum C."/>
            <person name="Ng V."/>
            <person name="Clum A."/>
            <person name="Ohm R."/>
            <person name="Martin F."/>
            <person name="Silar P."/>
            <person name="Natvig D."/>
            <person name="Lalanne C."/>
            <person name="Gautier V."/>
            <person name="Ament-Velasquez S.L."/>
            <person name="Kruys A."/>
            <person name="Hutchinson M.I."/>
            <person name="Powell A.J."/>
            <person name="Barry K."/>
            <person name="Miller A.N."/>
            <person name="Grigoriev I.V."/>
            <person name="Debuchy R."/>
            <person name="Gladieux P."/>
            <person name="Thoren M.H."/>
            <person name="Johannesson H."/>
        </authorList>
    </citation>
    <scope>NUCLEOTIDE SEQUENCE</scope>
    <source>
        <strain evidence="16">CBS 990.96</strain>
    </source>
</reference>
<dbReference type="PANTHER" id="PTHR47429:SF7">
    <property type="entry name" value="GATA-FACTOR"/>
    <property type="match status" value="1"/>
</dbReference>
<evidence type="ECO:0000256" key="5">
    <source>
        <dbReference type="ARBA" id="ARBA00022723"/>
    </source>
</evidence>
<comment type="caution">
    <text evidence="16">The sequence shown here is derived from an EMBL/GenBank/DDBJ whole genome shotgun (WGS) entry which is preliminary data.</text>
</comment>
<dbReference type="FunFam" id="3.30.450.20:FF:000064">
    <property type="entry name" value="Vivid PAS protein VVD"/>
    <property type="match status" value="1"/>
</dbReference>
<dbReference type="Pfam" id="PF13426">
    <property type="entry name" value="PAS_9"/>
    <property type="match status" value="1"/>
</dbReference>
<protein>
    <submittedName>
        <fullName evidence="16">PAS domain-containing protein</fullName>
    </submittedName>
</protein>
<keyword evidence="9" id="KW-0157">Chromophore</keyword>
<dbReference type="GO" id="GO:0003677">
    <property type="term" value="F:DNA binding"/>
    <property type="evidence" value="ECO:0007669"/>
    <property type="project" value="UniProtKB-KW"/>
</dbReference>
<dbReference type="SUPFAM" id="SSF55785">
    <property type="entry name" value="PYP-like sensor domain (PAS domain)"/>
    <property type="match status" value="1"/>
</dbReference>
<name>A0AAN7BTN7_9PEZI</name>
<dbReference type="EMBL" id="MU865309">
    <property type="protein sequence ID" value="KAK4229364.1"/>
    <property type="molecule type" value="Genomic_DNA"/>
</dbReference>
<keyword evidence="11" id="KW-0238">DNA-binding</keyword>
<dbReference type="GO" id="GO:0009881">
    <property type="term" value="F:photoreceptor activity"/>
    <property type="evidence" value="ECO:0007669"/>
    <property type="project" value="UniProtKB-KW"/>
</dbReference>
<keyword evidence="2" id="KW-0716">Sensory transduction</keyword>
<keyword evidence="13" id="KW-0804">Transcription</keyword>
<keyword evidence="14" id="KW-0675">Receptor</keyword>
<keyword evidence="12" id="KW-0010">Activator</keyword>
<evidence type="ECO:0000259" key="15">
    <source>
        <dbReference type="PROSITE" id="PS50112"/>
    </source>
</evidence>
<dbReference type="AlphaFoldDB" id="A0AAN7BTN7"/>
<evidence type="ECO:0000256" key="1">
    <source>
        <dbReference type="ARBA" id="ARBA00022543"/>
    </source>
</evidence>
<dbReference type="Proteomes" id="UP001301958">
    <property type="component" value="Unassembled WGS sequence"/>
</dbReference>
<gene>
    <name evidence="16" type="ORF">QBC38DRAFT_453375</name>
</gene>
<dbReference type="InterPro" id="IPR035965">
    <property type="entry name" value="PAS-like_dom_sf"/>
</dbReference>
<keyword evidence="8" id="KW-0862">Zinc</keyword>
<keyword evidence="5" id="KW-0479">Metal-binding</keyword>